<protein>
    <submittedName>
        <fullName evidence="1">Uncharacterized protein</fullName>
    </submittedName>
</protein>
<reference evidence="1 2" key="1">
    <citation type="submission" date="2014-10" db="EMBL/GenBank/DDBJ databases">
        <title>Draft genome of the hookworm Ancylostoma caninum.</title>
        <authorList>
            <person name="Mitreva M."/>
        </authorList>
    </citation>
    <scope>NUCLEOTIDE SEQUENCE [LARGE SCALE GENOMIC DNA]</scope>
    <source>
        <strain evidence="1 2">Baltimore</strain>
    </source>
</reference>
<dbReference type="STRING" id="29170.A0A368FSH5"/>
<gene>
    <name evidence="1" type="ORF">ANCCAN_19119</name>
</gene>
<sequence length="96" mass="10943">MERAWLLCADWSLAVCRDVVSRKSVSIAYSNDLEAQKMGDDSETPLMEEKEDAISGGRLIKREILHEKRRHMSDRALFFAVVGIGTFSERVANSRR</sequence>
<dbReference type="Proteomes" id="UP000252519">
    <property type="component" value="Unassembled WGS sequence"/>
</dbReference>
<comment type="caution">
    <text evidence="1">The sequence shown here is derived from an EMBL/GenBank/DDBJ whole genome shotgun (WGS) entry which is preliminary data.</text>
</comment>
<name>A0A368FSH5_ANCCA</name>
<evidence type="ECO:0000313" key="2">
    <source>
        <dbReference type="Proteomes" id="UP000252519"/>
    </source>
</evidence>
<proteinExistence type="predicted"/>
<evidence type="ECO:0000313" key="1">
    <source>
        <dbReference type="EMBL" id="RCN35032.1"/>
    </source>
</evidence>
<organism evidence="1 2">
    <name type="scientific">Ancylostoma caninum</name>
    <name type="common">Dog hookworm</name>
    <dbReference type="NCBI Taxonomy" id="29170"/>
    <lineage>
        <taxon>Eukaryota</taxon>
        <taxon>Metazoa</taxon>
        <taxon>Ecdysozoa</taxon>
        <taxon>Nematoda</taxon>
        <taxon>Chromadorea</taxon>
        <taxon>Rhabditida</taxon>
        <taxon>Rhabditina</taxon>
        <taxon>Rhabditomorpha</taxon>
        <taxon>Strongyloidea</taxon>
        <taxon>Ancylostomatidae</taxon>
        <taxon>Ancylostomatinae</taxon>
        <taxon>Ancylostoma</taxon>
    </lineage>
</organism>
<accession>A0A368FSH5</accession>
<keyword evidence="2" id="KW-1185">Reference proteome</keyword>
<dbReference type="AlphaFoldDB" id="A0A368FSH5"/>
<dbReference type="EMBL" id="JOJR01000709">
    <property type="protein sequence ID" value="RCN35032.1"/>
    <property type="molecule type" value="Genomic_DNA"/>
</dbReference>